<protein>
    <submittedName>
        <fullName evidence="1">Uncharacterized protein</fullName>
    </submittedName>
</protein>
<reference evidence="1 2" key="1">
    <citation type="submission" date="2018-06" db="EMBL/GenBank/DDBJ databases">
        <title>Comparative genomics reveals the genomic features of Rhizophagus irregularis, R. cerebriforme, R. diaphanum and Gigaspora rosea, and their symbiotic lifestyle signature.</title>
        <authorList>
            <person name="Morin E."/>
            <person name="San Clemente H."/>
            <person name="Chen E.C.H."/>
            <person name="De La Providencia I."/>
            <person name="Hainaut M."/>
            <person name="Kuo A."/>
            <person name="Kohler A."/>
            <person name="Murat C."/>
            <person name="Tang N."/>
            <person name="Roy S."/>
            <person name="Loubradou J."/>
            <person name="Henrissat B."/>
            <person name="Grigoriev I.V."/>
            <person name="Corradi N."/>
            <person name="Roux C."/>
            <person name="Martin F.M."/>
        </authorList>
    </citation>
    <scope>NUCLEOTIDE SEQUENCE [LARGE SCALE GENOMIC DNA]</scope>
    <source>
        <strain evidence="1 2">DAOM 227022</strain>
    </source>
</reference>
<dbReference type="OrthoDB" id="2399869at2759"/>
<proteinExistence type="predicted"/>
<name>A0A397S3U9_9GLOM</name>
<dbReference type="EMBL" id="QKYT01000849">
    <property type="protein sequence ID" value="RIA81090.1"/>
    <property type="molecule type" value="Genomic_DNA"/>
</dbReference>
<keyword evidence="2" id="KW-1185">Reference proteome</keyword>
<sequence>MGVHVKAFAQMLYQIRDCPQRIISLYNSQKTSEIFQEPNHSLIRAELSALRPIDLPTAVKGHREWIKLLIVMLLITGASLEIISTEGTITNRKIVSNIIKAVEENIKGSDAELIVNTPNITPDDAEDDNWDWDMDDTKWINLCNISFVKKFNNPEPLRHFRRLAYFRRQDSDAIKVLEEVFVQSCERFMEIRNQSLLLFGFKSHVKETPDLKSAIKAINAIAGNWCGYTVKSDKKRIGSKGQQVWQYSYQINRWPYNGTGFGDKGAPELPLYRPKTDNDIQELFDSIG</sequence>
<evidence type="ECO:0000313" key="1">
    <source>
        <dbReference type="EMBL" id="RIA81090.1"/>
    </source>
</evidence>
<dbReference type="AlphaFoldDB" id="A0A397S3U9"/>
<accession>A0A397S3U9</accession>
<dbReference type="Proteomes" id="UP000265703">
    <property type="component" value="Unassembled WGS sequence"/>
</dbReference>
<dbReference type="STRING" id="658196.A0A397S3U9"/>
<comment type="caution">
    <text evidence="1">The sequence shown here is derived from an EMBL/GenBank/DDBJ whole genome shotgun (WGS) entry which is preliminary data.</text>
</comment>
<organism evidence="1 2">
    <name type="scientific">Glomus cerebriforme</name>
    <dbReference type="NCBI Taxonomy" id="658196"/>
    <lineage>
        <taxon>Eukaryota</taxon>
        <taxon>Fungi</taxon>
        <taxon>Fungi incertae sedis</taxon>
        <taxon>Mucoromycota</taxon>
        <taxon>Glomeromycotina</taxon>
        <taxon>Glomeromycetes</taxon>
        <taxon>Glomerales</taxon>
        <taxon>Glomeraceae</taxon>
        <taxon>Glomus</taxon>
    </lineage>
</organism>
<gene>
    <name evidence="1" type="ORF">C1645_837555</name>
</gene>
<evidence type="ECO:0000313" key="2">
    <source>
        <dbReference type="Proteomes" id="UP000265703"/>
    </source>
</evidence>